<feature type="domain" description="GST C-terminal" evidence="3">
    <location>
        <begin position="111"/>
        <end position="239"/>
    </location>
</feature>
<evidence type="ECO:0008006" key="6">
    <source>
        <dbReference type="Google" id="ProtNLM"/>
    </source>
</evidence>
<accession>A0A9P6DYH2</accession>
<dbReference type="InterPro" id="IPR010987">
    <property type="entry name" value="Glutathione-S-Trfase_C-like"/>
</dbReference>
<dbReference type="InterPro" id="IPR036249">
    <property type="entry name" value="Thioredoxin-like_sf"/>
</dbReference>
<comment type="caution">
    <text evidence="4">The sequence shown here is derived from an EMBL/GenBank/DDBJ whole genome shotgun (WGS) entry which is preliminary data.</text>
</comment>
<dbReference type="SFLD" id="SFLDG00358">
    <property type="entry name" value="Main_(cytGST)"/>
    <property type="match status" value="1"/>
</dbReference>
<dbReference type="PANTHER" id="PTHR44051">
    <property type="entry name" value="GLUTATHIONE S-TRANSFERASE-RELATED"/>
    <property type="match status" value="1"/>
</dbReference>
<protein>
    <recommendedName>
        <fullName evidence="6">Glutathione S-transferase</fullName>
    </recommendedName>
</protein>
<sequence>MSSVPKKPFEVFISYGGVSPSGQKVTIAFEELKAAYPNLSKELDYSVHTLNFQVKEQKSDWYLKINPNGRIPALIHTRPDGSSINVFESAGIIQYLFERFDTEHKFTFPQFSDDAAHSNSWIYWAHAGISPTLSQAIHFRYLGEKIPYAISRYVQEMKRLYAVLDTQLEGRDYLVGPGKGVYSTAEINIWSWTQGFHWAGLTKAEIETDFPNLDAWITRIAQRPQVLAESKLGGRKSKFETHCV</sequence>
<evidence type="ECO:0000259" key="2">
    <source>
        <dbReference type="PROSITE" id="PS50404"/>
    </source>
</evidence>
<evidence type="ECO:0000259" key="3">
    <source>
        <dbReference type="PROSITE" id="PS50405"/>
    </source>
</evidence>
<dbReference type="PROSITE" id="PS50405">
    <property type="entry name" value="GST_CTER"/>
    <property type="match status" value="1"/>
</dbReference>
<evidence type="ECO:0000256" key="1">
    <source>
        <dbReference type="ARBA" id="ARBA00007409"/>
    </source>
</evidence>
<feature type="domain" description="GST N-terminal" evidence="2">
    <location>
        <begin position="9"/>
        <end position="104"/>
    </location>
</feature>
<keyword evidence="5" id="KW-1185">Reference proteome</keyword>
<organism evidence="4 5">
    <name type="scientific">Hydnum rufescens UP504</name>
    <dbReference type="NCBI Taxonomy" id="1448309"/>
    <lineage>
        <taxon>Eukaryota</taxon>
        <taxon>Fungi</taxon>
        <taxon>Dikarya</taxon>
        <taxon>Basidiomycota</taxon>
        <taxon>Agaricomycotina</taxon>
        <taxon>Agaricomycetes</taxon>
        <taxon>Cantharellales</taxon>
        <taxon>Hydnaceae</taxon>
        <taxon>Hydnum</taxon>
    </lineage>
</organism>
<proteinExistence type="inferred from homology"/>
<reference evidence="4" key="1">
    <citation type="journal article" date="2020" name="Nat. Commun.">
        <title>Large-scale genome sequencing of mycorrhizal fungi provides insights into the early evolution of symbiotic traits.</title>
        <authorList>
            <person name="Miyauchi S."/>
            <person name="Kiss E."/>
            <person name="Kuo A."/>
            <person name="Drula E."/>
            <person name="Kohler A."/>
            <person name="Sanchez-Garcia M."/>
            <person name="Morin E."/>
            <person name="Andreopoulos B."/>
            <person name="Barry K.W."/>
            <person name="Bonito G."/>
            <person name="Buee M."/>
            <person name="Carver A."/>
            <person name="Chen C."/>
            <person name="Cichocki N."/>
            <person name="Clum A."/>
            <person name="Culley D."/>
            <person name="Crous P.W."/>
            <person name="Fauchery L."/>
            <person name="Girlanda M."/>
            <person name="Hayes R.D."/>
            <person name="Keri Z."/>
            <person name="LaButti K."/>
            <person name="Lipzen A."/>
            <person name="Lombard V."/>
            <person name="Magnuson J."/>
            <person name="Maillard F."/>
            <person name="Murat C."/>
            <person name="Nolan M."/>
            <person name="Ohm R.A."/>
            <person name="Pangilinan J."/>
            <person name="Pereira M.F."/>
            <person name="Perotto S."/>
            <person name="Peter M."/>
            <person name="Pfister S."/>
            <person name="Riley R."/>
            <person name="Sitrit Y."/>
            <person name="Stielow J.B."/>
            <person name="Szollosi G."/>
            <person name="Zifcakova L."/>
            <person name="Stursova M."/>
            <person name="Spatafora J.W."/>
            <person name="Tedersoo L."/>
            <person name="Vaario L.M."/>
            <person name="Yamada A."/>
            <person name="Yan M."/>
            <person name="Wang P."/>
            <person name="Xu J."/>
            <person name="Bruns T."/>
            <person name="Baldrian P."/>
            <person name="Vilgalys R."/>
            <person name="Dunand C."/>
            <person name="Henrissat B."/>
            <person name="Grigoriev I.V."/>
            <person name="Hibbett D."/>
            <person name="Nagy L.G."/>
            <person name="Martin F.M."/>
        </authorList>
    </citation>
    <scope>NUCLEOTIDE SEQUENCE</scope>
    <source>
        <strain evidence="4">UP504</strain>
    </source>
</reference>
<dbReference type="Gene3D" id="1.20.1050.10">
    <property type="match status" value="1"/>
</dbReference>
<dbReference type="PROSITE" id="PS50404">
    <property type="entry name" value="GST_NTER"/>
    <property type="match status" value="1"/>
</dbReference>
<comment type="similarity">
    <text evidence="1">Belongs to the GST superfamily.</text>
</comment>
<gene>
    <name evidence="4" type="ORF">BS47DRAFT_828094</name>
</gene>
<name>A0A9P6DYH2_9AGAM</name>
<evidence type="ECO:0000313" key="5">
    <source>
        <dbReference type="Proteomes" id="UP000886523"/>
    </source>
</evidence>
<dbReference type="InterPro" id="IPR004045">
    <property type="entry name" value="Glutathione_S-Trfase_N"/>
</dbReference>
<dbReference type="Pfam" id="PF00043">
    <property type="entry name" value="GST_C"/>
    <property type="match status" value="1"/>
</dbReference>
<dbReference type="InterPro" id="IPR036282">
    <property type="entry name" value="Glutathione-S-Trfase_C_sf"/>
</dbReference>
<dbReference type="SFLD" id="SFLDS00019">
    <property type="entry name" value="Glutathione_Transferase_(cytos"/>
    <property type="match status" value="1"/>
</dbReference>
<dbReference type="SUPFAM" id="SSF47616">
    <property type="entry name" value="GST C-terminal domain-like"/>
    <property type="match status" value="1"/>
</dbReference>
<dbReference type="Pfam" id="PF13417">
    <property type="entry name" value="GST_N_3"/>
    <property type="match status" value="1"/>
</dbReference>
<dbReference type="InterPro" id="IPR040079">
    <property type="entry name" value="Glutathione_S-Trfase"/>
</dbReference>
<dbReference type="Gene3D" id="3.40.30.10">
    <property type="entry name" value="Glutaredoxin"/>
    <property type="match status" value="1"/>
</dbReference>
<dbReference type="PANTHER" id="PTHR44051:SF8">
    <property type="entry name" value="GLUTATHIONE S-TRANSFERASE GSTA"/>
    <property type="match status" value="1"/>
</dbReference>
<dbReference type="EMBL" id="MU128955">
    <property type="protein sequence ID" value="KAF9514915.1"/>
    <property type="molecule type" value="Genomic_DNA"/>
</dbReference>
<dbReference type="AlphaFoldDB" id="A0A9P6DYH2"/>
<dbReference type="Proteomes" id="UP000886523">
    <property type="component" value="Unassembled WGS sequence"/>
</dbReference>
<evidence type="ECO:0000313" key="4">
    <source>
        <dbReference type="EMBL" id="KAF9514915.1"/>
    </source>
</evidence>
<dbReference type="SUPFAM" id="SSF52833">
    <property type="entry name" value="Thioredoxin-like"/>
    <property type="match status" value="1"/>
</dbReference>
<dbReference type="InterPro" id="IPR004046">
    <property type="entry name" value="GST_C"/>
</dbReference>
<dbReference type="OrthoDB" id="422574at2759"/>